<dbReference type="Proteomes" id="UP000242427">
    <property type="component" value="Unassembled WGS sequence"/>
</dbReference>
<sequence>MQITKYAVMSAGTPHYGARSVDGAPVMLCGTSAANLWRTESEARMCQQCERAHAVFVAGPVERELRLAAGAKGGVGHLLIPGESRGYCGKGLGEQVATGKRVCKNCTRVAEGLDAFSAVTPDLITKRFAALGEQLDVEVPDAPDAFRTAEPAAMAEQLGTLGDLPDTLLAADEQPVVEDAAGTWRDEWIIEGQQTLAGLADEQGALFA</sequence>
<dbReference type="OrthoDB" id="4056191at2"/>
<accession>A0A9X7PJ38</accession>
<evidence type="ECO:0000313" key="1">
    <source>
        <dbReference type="EMBL" id="PSJ29815.1"/>
    </source>
</evidence>
<dbReference type="EMBL" id="PXWG01000006">
    <property type="protein sequence ID" value="PSJ29815.1"/>
    <property type="molecule type" value="Genomic_DNA"/>
</dbReference>
<proteinExistence type="predicted"/>
<reference evidence="1 2" key="1">
    <citation type="submission" date="2018-03" db="EMBL/GenBank/DDBJ databases">
        <title>Chitinolytic properties of Streptosporangium nondiastaticum TBG75A20.</title>
        <authorList>
            <person name="Gayathri V."/>
            <person name="Shiburaj S."/>
        </authorList>
    </citation>
    <scope>NUCLEOTIDE SEQUENCE [LARGE SCALE GENOMIC DNA]</scope>
    <source>
        <strain evidence="1 2">TBG75A20</strain>
    </source>
</reference>
<gene>
    <name evidence="1" type="ORF">B7P34_04705</name>
</gene>
<evidence type="ECO:0000313" key="2">
    <source>
        <dbReference type="Proteomes" id="UP000242427"/>
    </source>
</evidence>
<organism evidence="1 2">
    <name type="scientific">Streptosporangium nondiastaticum</name>
    <dbReference type="NCBI Taxonomy" id="35764"/>
    <lineage>
        <taxon>Bacteria</taxon>
        <taxon>Bacillati</taxon>
        <taxon>Actinomycetota</taxon>
        <taxon>Actinomycetes</taxon>
        <taxon>Streptosporangiales</taxon>
        <taxon>Streptosporangiaceae</taxon>
        <taxon>Streptosporangium</taxon>
    </lineage>
</organism>
<comment type="caution">
    <text evidence="1">The sequence shown here is derived from an EMBL/GenBank/DDBJ whole genome shotgun (WGS) entry which is preliminary data.</text>
</comment>
<dbReference type="RefSeq" id="WP_106674501.1">
    <property type="nucleotide sequence ID" value="NZ_PXWG01000006.1"/>
</dbReference>
<dbReference type="AlphaFoldDB" id="A0A9X7PJ38"/>
<protein>
    <submittedName>
        <fullName evidence="1">Uncharacterized protein</fullName>
    </submittedName>
</protein>
<keyword evidence="2" id="KW-1185">Reference proteome</keyword>
<name>A0A9X7PJ38_9ACTN</name>